<comment type="caution">
    <text evidence="4">The sequence shown here is derived from an EMBL/GenBank/DDBJ whole genome shotgun (WGS) entry which is preliminary data.</text>
</comment>
<gene>
    <name evidence="4" type="ORF">EUA06_11620</name>
</gene>
<organism evidence="4 5">
    <name type="scientific">Nocardioides glacieisoli</name>
    <dbReference type="NCBI Taxonomy" id="1168730"/>
    <lineage>
        <taxon>Bacteria</taxon>
        <taxon>Bacillati</taxon>
        <taxon>Actinomycetota</taxon>
        <taxon>Actinomycetes</taxon>
        <taxon>Propionibacteriales</taxon>
        <taxon>Nocardioidaceae</taxon>
        <taxon>Nocardioides</taxon>
    </lineage>
</organism>
<dbReference type="GO" id="GO:0045892">
    <property type="term" value="P:negative regulation of DNA-templated transcription"/>
    <property type="evidence" value="ECO:0007669"/>
    <property type="project" value="TreeGrafter"/>
</dbReference>
<proteinExistence type="predicted"/>
<dbReference type="Gene3D" id="1.10.10.10">
    <property type="entry name" value="Winged helix-like DNA-binding domain superfamily/Winged helix DNA-binding domain"/>
    <property type="match status" value="1"/>
</dbReference>
<evidence type="ECO:0000256" key="1">
    <source>
        <dbReference type="ARBA" id="ARBA00023015"/>
    </source>
</evidence>
<dbReference type="InterPro" id="IPR029016">
    <property type="entry name" value="GAF-like_dom_sf"/>
</dbReference>
<accession>A0A4Q2RSK2</accession>
<evidence type="ECO:0000313" key="4">
    <source>
        <dbReference type="EMBL" id="RYB90904.1"/>
    </source>
</evidence>
<dbReference type="InterPro" id="IPR050707">
    <property type="entry name" value="HTH_MetabolicPath_Reg"/>
</dbReference>
<keyword evidence="1" id="KW-0805">Transcription regulation</keyword>
<keyword evidence="5" id="KW-1185">Reference proteome</keyword>
<reference evidence="4 5" key="1">
    <citation type="submission" date="2019-01" db="EMBL/GenBank/DDBJ databases">
        <title>Novel species of Nocardioides.</title>
        <authorList>
            <person name="Liu Q."/>
            <person name="Xin Y.-H."/>
        </authorList>
    </citation>
    <scope>NUCLEOTIDE SEQUENCE [LARGE SCALE GENOMIC DNA]</scope>
    <source>
        <strain evidence="4 5">HLT3-15</strain>
    </source>
</reference>
<keyword evidence="2" id="KW-0804">Transcription</keyword>
<dbReference type="AlphaFoldDB" id="A0A4Q2RSK2"/>
<dbReference type="OrthoDB" id="3734039at2"/>
<protein>
    <recommendedName>
        <fullName evidence="6">IclR family transcriptional regulator</fullName>
    </recommendedName>
</protein>
<dbReference type="SUPFAM" id="SSF55781">
    <property type="entry name" value="GAF domain-like"/>
    <property type="match status" value="1"/>
</dbReference>
<evidence type="ECO:0000313" key="5">
    <source>
        <dbReference type="Proteomes" id="UP000291838"/>
    </source>
</evidence>
<feature type="region of interest" description="Disordered" evidence="3">
    <location>
        <begin position="202"/>
        <end position="231"/>
    </location>
</feature>
<dbReference type="InterPro" id="IPR036388">
    <property type="entry name" value="WH-like_DNA-bd_sf"/>
</dbReference>
<dbReference type="GO" id="GO:0003677">
    <property type="term" value="F:DNA binding"/>
    <property type="evidence" value="ECO:0007669"/>
    <property type="project" value="TreeGrafter"/>
</dbReference>
<dbReference type="PANTHER" id="PTHR30136">
    <property type="entry name" value="HELIX-TURN-HELIX TRANSCRIPTIONAL REGULATOR, ICLR FAMILY"/>
    <property type="match status" value="1"/>
</dbReference>
<name>A0A4Q2RSK2_9ACTN</name>
<dbReference type="Gene3D" id="3.30.450.40">
    <property type="match status" value="1"/>
</dbReference>
<dbReference type="GO" id="GO:0003700">
    <property type="term" value="F:DNA-binding transcription factor activity"/>
    <property type="evidence" value="ECO:0007669"/>
    <property type="project" value="TreeGrafter"/>
</dbReference>
<dbReference type="PANTHER" id="PTHR30136:SF35">
    <property type="entry name" value="HTH-TYPE TRANSCRIPTIONAL REGULATOR RV1719"/>
    <property type="match status" value="1"/>
</dbReference>
<evidence type="ECO:0008006" key="6">
    <source>
        <dbReference type="Google" id="ProtNLM"/>
    </source>
</evidence>
<sequence>MSKSHAHRLLATLAGIGLLDRVNSSGRFRLSWVWLSYASAVLASDRLVTAGMPVLRRLDQSFGAESMMAVWRDGAVFGLRSRGMRMVTRIELKDCPLVGLVLMAGLTDDEVDAVVASEHVRNGLFGRADVHSWVRHVRSGGVLTRTAVQDGGDWVCAAPVLDGGQVVAVVAASWPATSLASDHLAALAVKKAALSVTSSLGRGASRPRVDLTPPGRNGRSPCHQLGSPDAR</sequence>
<dbReference type="Proteomes" id="UP000291838">
    <property type="component" value="Unassembled WGS sequence"/>
</dbReference>
<evidence type="ECO:0000256" key="3">
    <source>
        <dbReference type="SAM" id="MobiDB-lite"/>
    </source>
</evidence>
<evidence type="ECO:0000256" key="2">
    <source>
        <dbReference type="ARBA" id="ARBA00023163"/>
    </source>
</evidence>
<dbReference type="EMBL" id="SDWS01000004">
    <property type="protein sequence ID" value="RYB90904.1"/>
    <property type="molecule type" value="Genomic_DNA"/>
</dbReference>